<dbReference type="HOGENOM" id="CLU_010199_3_1_1"/>
<dbReference type="Proteomes" id="UP000026962">
    <property type="component" value="Chromosome 12"/>
</dbReference>
<dbReference type="EnsemblPlants" id="OPUNC12G11300.1">
    <property type="protein sequence ID" value="OPUNC12G11300.1"/>
    <property type="gene ID" value="OPUNC12G11300"/>
</dbReference>
<keyword evidence="2" id="KW-1185">Reference proteome</keyword>
<dbReference type="AlphaFoldDB" id="A0A0E0MML0"/>
<accession>A0A0E0MML0</accession>
<reference evidence="1" key="2">
    <citation type="submission" date="2018-05" db="EMBL/GenBank/DDBJ databases">
        <title>OpunRS2 (Oryza punctata Reference Sequence Version 2).</title>
        <authorList>
            <person name="Zhang J."/>
            <person name="Kudrna D."/>
            <person name="Lee S."/>
            <person name="Talag J."/>
            <person name="Welchert J."/>
            <person name="Wing R.A."/>
        </authorList>
    </citation>
    <scope>NUCLEOTIDE SEQUENCE [LARGE SCALE GENOMIC DNA]</scope>
</reference>
<reference evidence="1" key="1">
    <citation type="submission" date="2015-04" db="UniProtKB">
        <authorList>
            <consortium name="EnsemblPlants"/>
        </authorList>
    </citation>
    <scope>IDENTIFICATION</scope>
</reference>
<dbReference type="Gramene" id="OPUNC12G11300.1">
    <property type="protein sequence ID" value="OPUNC12G11300.1"/>
    <property type="gene ID" value="OPUNC12G11300"/>
</dbReference>
<name>A0A0E0MML0_ORYPU</name>
<organism evidence="1">
    <name type="scientific">Oryza punctata</name>
    <name type="common">Red rice</name>
    <dbReference type="NCBI Taxonomy" id="4537"/>
    <lineage>
        <taxon>Eukaryota</taxon>
        <taxon>Viridiplantae</taxon>
        <taxon>Streptophyta</taxon>
        <taxon>Embryophyta</taxon>
        <taxon>Tracheophyta</taxon>
        <taxon>Spermatophyta</taxon>
        <taxon>Magnoliopsida</taxon>
        <taxon>Liliopsida</taxon>
        <taxon>Poales</taxon>
        <taxon>Poaceae</taxon>
        <taxon>BOP clade</taxon>
        <taxon>Oryzoideae</taxon>
        <taxon>Oryzeae</taxon>
        <taxon>Oryzinae</taxon>
        <taxon>Oryza</taxon>
    </lineage>
</organism>
<evidence type="ECO:0000313" key="1">
    <source>
        <dbReference type="EnsemblPlants" id="OPUNC12G11300.1"/>
    </source>
</evidence>
<protein>
    <submittedName>
        <fullName evidence="1">Uncharacterized protein</fullName>
    </submittedName>
</protein>
<sequence>MVMNYVGAWCLMQYMDAEKLKEPIGFLDPTRICQTQHTVRLQDNSDQLKDKTLEEILEHKKNLHKTKLLSMAQYIGRAFLQFQNKSTATILDPLDYRHNSTNSIYVYVILKCHKQPRGTILCGITNASSFDKIKLTFDDTGITNVQQDPCRFIHHKCCHEKGHFFDPEGSLAINDDYKSLQDWVPQII</sequence>
<proteinExistence type="predicted"/>
<evidence type="ECO:0000313" key="2">
    <source>
        <dbReference type="Proteomes" id="UP000026962"/>
    </source>
</evidence>
<dbReference type="OMA" id="CCHEKGH"/>